<feature type="binding site" evidence="4">
    <location>
        <position position="236"/>
    </location>
    <ligand>
        <name>substrate</name>
    </ligand>
</feature>
<evidence type="ECO:0000313" key="5">
    <source>
        <dbReference type="EMBL" id="RGV74007.1"/>
    </source>
</evidence>
<proteinExistence type="inferred from homology"/>
<feature type="binding site" evidence="4">
    <location>
        <position position="254"/>
    </location>
    <ligand>
        <name>substrate</name>
    </ligand>
</feature>
<dbReference type="GO" id="GO:0052757">
    <property type="term" value="F:chondroitin hydrolase activity"/>
    <property type="evidence" value="ECO:0007669"/>
    <property type="project" value="TreeGrafter"/>
</dbReference>
<feature type="binding site" evidence="4">
    <location>
        <position position="118"/>
    </location>
    <ligand>
        <name>substrate</name>
    </ligand>
</feature>
<feature type="active site" description="Nucleophile" evidence="3">
    <location>
        <position position="118"/>
    </location>
</feature>
<dbReference type="Proteomes" id="UP000284543">
    <property type="component" value="Unassembled WGS sequence"/>
</dbReference>
<reference evidence="5 6" key="1">
    <citation type="submission" date="2018-08" db="EMBL/GenBank/DDBJ databases">
        <title>A genome reference for cultivated species of the human gut microbiota.</title>
        <authorList>
            <person name="Zou Y."/>
            <person name="Xue W."/>
            <person name="Luo G."/>
        </authorList>
    </citation>
    <scope>NUCLEOTIDE SEQUENCE [LARGE SCALE GENOMIC DNA]</scope>
    <source>
        <strain evidence="5 6">AF14-18</strain>
    </source>
</reference>
<evidence type="ECO:0000313" key="6">
    <source>
        <dbReference type="Proteomes" id="UP000284543"/>
    </source>
</evidence>
<dbReference type="EMBL" id="QRZM01000008">
    <property type="protein sequence ID" value="RGV74007.1"/>
    <property type="molecule type" value="Genomic_DNA"/>
</dbReference>
<feature type="binding site" evidence="4">
    <location>
        <position position="238"/>
    </location>
    <ligand>
        <name>substrate</name>
    </ligand>
</feature>
<evidence type="ECO:0000256" key="2">
    <source>
        <dbReference type="ARBA" id="ARBA00038358"/>
    </source>
</evidence>
<comment type="caution">
    <text evidence="5">The sequence shown here is derived from an EMBL/GenBank/DDBJ whole genome shotgun (WGS) entry which is preliminary data.</text>
</comment>
<feature type="binding site" evidence="4">
    <location>
        <position position="178"/>
    </location>
    <ligand>
        <name>substrate</name>
    </ligand>
</feature>
<dbReference type="InterPro" id="IPR010905">
    <property type="entry name" value="Glyco_hydro_88"/>
</dbReference>
<feature type="binding site" evidence="4">
    <location>
        <position position="368"/>
    </location>
    <ligand>
        <name>substrate</name>
    </ligand>
</feature>
<evidence type="ECO:0000256" key="1">
    <source>
        <dbReference type="ARBA" id="ARBA00022801"/>
    </source>
</evidence>
<dbReference type="Pfam" id="PF07470">
    <property type="entry name" value="Glyco_hydro_88"/>
    <property type="match status" value="1"/>
</dbReference>
<evidence type="ECO:0000256" key="3">
    <source>
        <dbReference type="PIRSR" id="PIRSR610905-1"/>
    </source>
</evidence>
<dbReference type="RefSeq" id="WP_118019120.1">
    <property type="nucleotide sequence ID" value="NZ_CAUHGS010000008.1"/>
</dbReference>
<gene>
    <name evidence="5" type="ORF">DWW02_18590</name>
</gene>
<dbReference type="Gene3D" id="1.50.10.10">
    <property type="match status" value="1"/>
</dbReference>
<evidence type="ECO:0000256" key="4">
    <source>
        <dbReference type="PIRSR" id="PIRSR610905-2"/>
    </source>
</evidence>
<feature type="binding site" evidence="4">
    <location>
        <position position="250"/>
    </location>
    <ligand>
        <name>substrate</name>
    </ligand>
</feature>
<dbReference type="SUPFAM" id="SSF48208">
    <property type="entry name" value="Six-hairpin glycosidases"/>
    <property type="match status" value="1"/>
</dbReference>
<comment type="similarity">
    <text evidence="2">Belongs to the glycosyl hydrolase 88 family.</text>
</comment>
<dbReference type="AlphaFoldDB" id="A0A412Z253"/>
<dbReference type="InterPro" id="IPR052369">
    <property type="entry name" value="UG_Glycosaminoglycan_Hydrolase"/>
</dbReference>
<sequence length="401" mass="46033">MGIENVIKKIHVEPINRKAEYEAAGFLTREEVTAAMDRVADQVRCNMEYFGTRFPSSATRNQTYGVIDNIEWTDGFWTGLLWLCYEYTGDDAFKNLALKNVDSFLNRVEKRIELDHHDLGFLYSLSCVAGYKLTGSAEGRKAGLLAADKLMERFQEKGGFIQAWGELGARDNYRLIIDCLLNIPLLHWAFLETGNPVYRNAAVRHYEAACNNVIRDDASAYHTFYFDPGTGEPLKGVTRQGYSDDSAWARGQAWGIYGIPLNYRYVKDDSAFNLFQGMTNYFLNRLPEDEVCYWDLIFTDGSNQSRDSSAAAIGVCGIHEMLKYLPEVESDKNTYRHAMHCILRSLMERYTAPEIKPGNPVLLHGVYSWHSGKGVDEGNIWGDYYYMEALMRFYKDWNLYW</sequence>
<name>A0A412Z253_9FIRM</name>
<dbReference type="PANTHER" id="PTHR36845">
    <property type="entry name" value="HYDROLASE, PUTATIVE (AFU_ORTHOLOGUE AFUA_7G05090)-RELATED"/>
    <property type="match status" value="1"/>
</dbReference>
<dbReference type="InterPro" id="IPR008928">
    <property type="entry name" value="6-hairpin_glycosidase_sf"/>
</dbReference>
<dbReference type="GO" id="GO:0000272">
    <property type="term" value="P:polysaccharide catabolic process"/>
    <property type="evidence" value="ECO:0007669"/>
    <property type="project" value="TreeGrafter"/>
</dbReference>
<dbReference type="InterPro" id="IPR012341">
    <property type="entry name" value="6hp_glycosidase-like_sf"/>
</dbReference>
<dbReference type="PANTHER" id="PTHR36845:SF1">
    <property type="entry name" value="HYDROLASE, PUTATIVE (AFU_ORTHOLOGUE AFUA_7G05090)-RELATED"/>
    <property type="match status" value="1"/>
</dbReference>
<feature type="binding site" evidence="4">
    <location>
        <position position="371"/>
    </location>
    <ligand>
        <name>substrate</name>
    </ligand>
</feature>
<keyword evidence="1 5" id="KW-0378">Hydrolase</keyword>
<accession>A0A412Z253</accession>
<protein>
    <submittedName>
        <fullName evidence="5">Glucuronyl hydrolase</fullName>
    </submittedName>
</protein>
<organism evidence="5 6">
    <name type="scientific">Enterocloster bolteae</name>
    <dbReference type="NCBI Taxonomy" id="208479"/>
    <lineage>
        <taxon>Bacteria</taxon>
        <taxon>Bacillati</taxon>
        <taxon>Bacillota</taxon>
        <taxon>Clostridia</taxon>
        <taxon>Lachnospirales</taxon>
        <taxon>Lachnospiraceae</taxon>
        <taxon>Enterocloster</taxon>
    </lineage>
</organism>
<feature type="active site" description="Proton donor" evidence="3">
    <location>
        <position position="178"/>
    </location>
</feature>